<sequence length="159" mass="17947">MSTLTNDDGAMLQLPATLAAGCAESYGWTEEFTARAITGYRQFMKLKLNLEDWDATQLAPSAAVEEVWQQHILYTTHYAKACKDYTGGHTMEHHPEVGLDNNNEAESTNKTERIKTTQLGMKSLFGRNKMDAEIWALDSVGDGEQQNIYKSKKRRRLEA</sequence>
<evidence type="ECO:0000313" key="1">
    <source>
        <dbReference type="EMBL" id="CAB9497234.1"/>
    </source>
</evidence>
<proteinExistence type="predicted"/>
<evidence type="ECO:0000313" key="2">
    <source>
        <dbReference type="Proteomes" id="UP001153069"/>
    </source>
</evidence>
<reference evidence="1" key="1">
    <citation type="submission" date="2020-06" db="EMBL/GenBank/DDBJ databases">
        <authorList>
            <consortium name="Plant Systems Biology data submission"/>
        </authorList>
    </citation>
    <scope>NUCLEOTIDE SEQUENCE</scope>
    <source>
        <strain evidence="1">D6</strain>
    </source>
</reference>
<keyword evidence="2" id="KW-1185">Reference proteome</keyword>
<comment type="caution">
    <text evidence="1">The sequence shown here is derived from an EMBL/GenBank/DDBJ whole genome shotgun (WGS) entry which is preliminary data.</text>
</comment>
<name>A0A9N8DAJ1_9STRA</name>
<protein>
    <submittedName>
        <fullName evidence="1">Uncharacterized protein</fullName>
    </submittedName>
</protein>
<dbReference type="Proteomes" id="UP001153069">
    <property type="component" value="Unassembled WGS sequence"/>
</dbReference>
<organism evidence="1 2">
    <name type="scientific">Seminavis robusta</name>
    <dbReference type="NCBI Taxonomy" id="568900"/>
    <lineage>
        <taxon>Eukaryota</taxon>
        <taxon>Sar</taxon>
        <taxon>Stramenopiles</taxon>
        <taxon>Ochrophyta</taxon>
        <taxon>Bacillariophyta</taxon>
        <taxon>Bacillariophyceae</taxon>
        <taxon>Bacillariophycidae</taxon>
        <taxon>Naviculales</taxon>
        <taxon>Naviculaceae</taxon>
        <taxon>Seminavis</taxon>
    </lineage>
</organism>
<dbReference type="OrthoDB" id="57096at2759"/>
<accession>A0A9N8DAJ1</accession>
<gene>
    <name evidence="1" type="ORF">SEMRO_16_G011850.1</name>
</gene>
<dbReference type="EMBL" id="CAICTM010000016">
    <property type="protein sequence ID" value="CAB9497234.1"/>
    <property type="molecule type" value="Genomic_DNA"/>
</dbReference>
<dbReference type="AlphaFoldDB" id="A0A9N8DAJ1"/>